<protein>
    <submittedName>
        <fullName evidence="1">Uncharacterized protein</fullName>
    </submittedName>
</protein>
<proteinExistence type="predicted"/>
<gene>
    <name evidence="1" type="ORF">HV178_10020</name>
</gene>
<evidence type="ECO:0000313" key="2">
    <source>
        <dbReference type="Proteomes" id="UP000512222"/>
    </source>
</evidence>
<reference evidence="2" key="1">
    <citation type="submission" date="2020-06" db="EMBL/GenBank/DDBJ databases">
        <title>REHAB project genomes.</title>
        <authorList>
            <person name="Shaw L.P."/>
        </authorList>
    </citation>
    <scope>NUCLEOTIDE SEQUENCE [LARGE SCALE GENOMIC DNA]</scope>
    <source>
        <strain evidence="2">RHBSTW-00370</strain>
    </source>
</reference>
<dbReference type="AlphaFoldDB" id="A0AAP9QC81"/>
<sequence>MKVQIDMSIKKFDFGKVFEQVKGDIGAYSNIIIGEPVGVIEVPDSLIETNSAYFTSPVHTVKRVIIAARAKGIL</sequence>
<name>A0AAP9QC81_CITFR</name>
<dbReference type="EMBL" id="CP056573">
    <property type="protein sequence ID" value="QLV30301.1"/>
    <property type="molecule type" value="Genomic_DNA"/>
</dbReference>
<dbReference type="Proteomes" id="UP000512222">
    <property type="component" value="Chromosome"/>
</dbReference>
<organism evidence="1 2">
    <name type="scientific">Citrobacter freundii</name>
    <dbReference type="NCBI Taxonomy" id="546"/>
    <lineage>
        <taxon>Bacteria</taxon>
        <taxon>Pseudomonadati</taxon>
        <taxon>Pseudomonadota</taxon>
        <taxon>Gammaproteobacteria</taxon>
        <taxon>Enterobacterales</taxon>
        <taxon>Enterobacteriaceae</taxon>
        <taxon>Citrobacter</taxon>
        <taxon>Citrobacter freundii complex</taxon>
    </lineage>
</organism>
<evidence type="ECO:0000313" key="1">
    <source>
        <dbReference type="EMBL" id="QLV30301.1"/>
    </source>
</evidence>
<accession>A0AAP9QC81</accession>
<dbReference type="RefSeq" id="WP_101739763.1">
    <property type="nucleotide sequence ID" value="NZ_CP056573.1"/>
</dbReference>